<keyword evidence="1" id="KW-0418">Kinase</keyword>
<dbReference type="AlphaFoldDB" id="V9L4H1"/>
<dbReference type="CTD" id="84276"/>
<keyword evidence="1" id="KW-0675">Receptor</keyword>
<protein>
    <submittedName>
        <fullName evidence="1">Macrophage stimulating 1 receptor (C-met-related tyrosine kinase)</fullName>
    </submittedName>
</protein>
<name>V9L4H1_CALMI</name>
<sequence length="216" mass="24415">MTEDSVACVIKTPVPLQIGDIKSNSGKPGVFAIDISFPRERGINLRAITFKNYYTAFLTIRIHRPVLSESDKKTAKWNTCTRNLPLMPNPHAEKGSQDYFSVHKHQMLCEPNGVTAMRLILRQPSPVWLSFSVEDIKLYECDQDNLQRGNGSWLSHLTPLERPLNLNVGLPDPEAVASSVQHMWLLTEMVRNTPTCTRVGRFDVDGSYDINLLSYT</sequence>
<dbReference type="EMBL" id="JW873903">
    <property type="protein sequence ID" value="AFP06420.1"/>
    <property type="molecule type" value="mRNA"/>
</dbReference>
<dbReference type="OrthoDB" id="73161at2759"/>
<proteinExistence type="evidence at transcript level"/>
<organism evidence="1">
    <name type="scientific">Callorhinchus milii</name>
    <name type="common">Ghost shark</name>
    <dbReference type="NCBI Taxonomy" id="7868"/>
    <lineage>
        <taxon>Eukaryota</taxon>
        <taxon>Metazoa</taxon>
        <taxon>Chordata</taxon>
        <taxon>Craniata</taxon>
        <taxon>Vertebrata</taxon>
        <taxon>Chondrichthyes</taxon>
        <taxon>Holocephali</taxon>
        <taxon>Chimaeriformes</taxon>
        <taxon>Callorhinchidae</taxon>
        <taxon>Callorhinchus</taxon>
    </lineage>
</organism>
<dbReference type="InterPro" id="IPR040235">
    <property type="entry name" value="Nicolin-1"/>
</dbReference>
<dbReference type="GO" id="GO:0016301">
    <property type="term" value="F:kinase activity"/>
    <property type="evidence" value="ECO:0007669"/>
    <property type="project" value="UniProtKB-KW"/>
</dbReference>
<accession>V9L4H1</accession>
<reference evidence="1" key="1">
    <citation type="journal article" date="2014" name="Nature">
        <title>Elephant shark genome provides unique insights into gnathostome evolution.</title>
        <authorList>
            <consortium name="International Elephant Shark Genome Sequencing Consortium"/>
            <person name="Venkatesh B."/>
            <person name="Lee A.P."/>
            <person name="Ravi V."/>
            <person name="Maurya A.K."/>
            <person name="Lian M.M."/>
            <person name="Swann J.B."/>
            <person name="Ohta Y."/>
            <person name="Flajnik M.F."/>
            <person name="Sutoh Y."/>
            <person name="Kasahara M."/>
            <person name="Hoon S."/>
            <person name="Gangu V."/>
            <person name="Roy S.W."/>
            <person name="Irimia M."/>
            <person name="Korzh V."/>
            <person name="Kondrychyn I."/>
            <person name="Lim Z.W."/>
            <person name="Tay B.H."/>
            <person name="Tohari S."/>
            <person name="Kong K.W."/>
            <person name="Ho S."/>
            <person name="Lorente-Galdos B."/>
            <person name="Quilez J."/>
            <person name="Marques-Bonet T."/>
            <person name="Raney B.J."/>
            <person name="Ingham P.W."/>
            <person name="Tay A."/>
            <person name="Hillier L.W."/>
            <person name="Minx P."/>
            <person name="Boehm T."/>
            <person name="Wilson R.K."/>
            <person name="Brenner S."/>
            <person name="Warren W.C."/>
        </authorList>
    </citation>
    <scope>NUCLEOTIDE SEQUENCE</scope>
    <source>
        <tissue evidence="1">Kidney</tissue>
    </source>
</reference>
<dbReference type="RefSeq" id="XP_007888615.1">
    <property type="nucleotide sequence ID" value="XM_007890424.2"/>
</dbReference>
<dbReference type="GO" id="GO:0005654">
    <property type="term" value="C:nucleoplasm"/>
    <property type="evidence" value="ECO:0007669"/>
    <property type="project" value="TreeGrafter"/>
</dbReference>
<dbReference type="PANTHER" id="PTHR31239:SF2">
    <property type="entry name" value="NICOLIN-1"/>
    <property type="match status" value="1"/>
</dbReference>
<dbReference type="GeneID" id="103176710"/>
<dbReference type="KEGG" id="cmk:103176710"/>
<keyword evidence="1" id="KW-0808">Transferase</keyword>
<dbReference type="PANTHER" id="PTHR31239">
    <property type="entry name" value="NICOLIN 1"/>
    <property type="match status" value="1"/>
</dbReference>
<evidence type="ECO:0000313" key="1">
    <source>
        <dbReference type="EMBL" id="AFP06420.1"/>
    </source>
</evidence>